<dbReference type="SUPFAM" id="SSF52743">
    <property type="entry name" value="Subtilisin-like"/>
    <property type="match status" value="1"/>
</dbReference>
<dbReference type="GO" id="GO:0006508">
    <property type="term" value="P:proteolysis"/>
    <property type="evidence" value="ECO:0007669"/>
    <property type="project" value="UniProtKB-KW"/>
</dbReference>
<dbReference type="InterPro" id="IPR045051">
    <property type="entry name" value="SBT"/>
</dbReference>
<dbReference type="InterPro" id="IPR036852">
    <property type="entry name" value="Peptidase_S8/S53_dom_sf"/>
</dbReference>
<name>A0A6L2ME99_TANCI</name>
<proteinExistence type="inferred from homology"/>
<dbReference type="EMBL" id="BKCJ010006460">
    <property type="protein sequence ID" value="GEU72281.1"/>
    <property type="molecule type" value="Genomic_DNA"/>
</dbReference>
<organism evidence="5">
    <name type="scientific">Tanacetum cinerariifolium</name>
    <name type="common">Dalmatian daisy</name>
    <name type="synonym">Chrysanthemum cinerariifolium</name>
    <dbReference type="NCBI Taxonomy" id="118510"/>
    <lineage>
        <taxon>Eukaryota</taxon>
        <taxon>Viridiplantae</taxon>
        <taxon>Streptophyta</taxon>
        <taxon>Embryophyta</taxon>
        <taxon>Tracheophyta</taxon>
        <taxon>Spermatophyta</taxon>
        <taxon>Magnoliopsida</taxon>
        <taxon>eudicotyledons</taxon>
        <taxon>Gunneridae</taxon>
        <taxon>Pentapetalae</taxon>
        <taxon>asterids</taxon>
        <taxon>campanulids</taxon>
        <taxon>Asterales</taxon>
        <taxon>Asteraceae</taxon>
        <taxon>Asteroideae</taxon>
        <taxon>Anthemideae</taxon>
        <taxon>Anthemidinae</taxon>
        <taxon>Tanacetum</taxon>
    </lineage>
</organism>
<protein>
    <submittedName>
        <fullName evidence="5">Subtilisin-like protease SBT1.8</fullName>
    </submittedName>
</protein>
<dbReference type="GO" id="GO:0004252">
    <property type="term" value="F:serine-type endopeptidase activity"/>
    <property type="evidence" value="ECO:0007669"/>
    <property type="project" value="InterPro"/>
</dbReference>
<sequence>MMLMISSLSTQKKEEEEKQITKEQATKAQYWKIPIFYDDDEDYTIAITLKEPKDSLRVRDEHLNTIPEKESDGFIKSSVEDLVPNPKTSIGTHGPLVSRTFSLRRKFAWRSISRNNDDLRCTIDSWMEHVGDEDGYDFESYTFFPKMMDLHIMGEPLSLDHVFDFPVDEPEPHPAYDFFAPRPLLGYAANEPMVGPMVDEIVEPIVEVEEQMITPVVGMDEDITMLFGDDDFERLNEEFREVNKEWLMALVTPPLMPAVPPPSVYEVGGPSTAAAVTKGQSFPVPALGLPIPSSVIEDFLYLHRTNFSAGPTQHHSSGNTSSLALAKYTNSGIFITGSENDLSILFPTISLYAEITYSCFHGFVDKDLINLVIPDVRSTNFSAGPTQHHSSGNTSSLALAKYTNTSLDNAQIKEVKKLDSVLGVYEDEVYHLHTTRTPEFLGIENDVLDTGVWPESRSFDDGDMPGVPGRWKGVCEEGEDFKVGNASLFGFANGTARRMVFYTRVATYKVCWKTGCFGSDILAGMDRAILDVVDVLSMSLGEGSEPYHRDIIVIDVFKAMEIGVFVSCSAWNSGPTKPSLANIAPWIMTVGAGT</sequence>
<dbReference type="Gene3D" id="3.40.50.200">
    <property type="entry name" value="Peptidase S8/S53 domain"/>
    <property type="match status" value="2"/>
</dbReference>
<gene>
    <name evidence="5" type="ORF">Tci_044259</name>
</gene>
<keyword evidence="2" id="KW-0732">Signal</keyword>
<evidence type="ECO:0000256" key="3">
    <source>
        <dbReference type="SAM" id="MobiDB-lite"/>
    </source>
</evidence>
<dbReference type="Pfam" id="PF00082">
    <property type="entry name" value="Peptidase_S8"/>
    <property type="match status" value="1"/>
</dbReference>
<dbReference type="InterPro" id="IPR000209">
    <property type="entry name" value="Peptidase_S8/S53_dom"/>
</dbReference>
<evidence type="ECO:0000313" key="5">
    <source>
        <dbReference type="EMBL" id="GEU72281.1"/>
    </source>
</evidence>
<keyword evidence="5" id="KW-0645">Protease</keyword>
<dbReference type="PANTHER" id="PTHR10795">
    <property type="entry name" value="PROPROTEIN CONVERTASE SUBTILISIN/KEXIN"/>
    <property type="match status" value="1"/>
</dbReference>
<feature type="region of interest" description="Disordered" evidence="3">
    <location>
        <begin position="1"/>
        <end position="21"/>
    </location>
</feature>
<feature type="domain" description="Peptidase S8/S53" evidence="4">
    <location>
        <begin position="503"/>
        <end position="582"/>
    </location>
</feature>
<dbReference type="AlphaFoldDB" id="A0A6L2ME99"/>
<keyword evidence="5" id="KW-0378">Hydrolase</keyword>
<comment type="similarity">
    <text evidence="1">Belongs to the peptidase S8 family.</text>
</comment>
<feature type="compositionally biased region" description="Basic and acidic residues" evidence="3">
    <location>
        <begin position="11"/>
        <end position="21"/>
    </location>
</feature>
<comment type="caution">
    <text evidence="5">The sequence shown here is derived from an EMBL/GenBank/DDBJ whole genome shotgun (WGS) entry which is preliminary data.</text>
</comment>
<evidence type="ECO:0000256" key="1">
    <source>
        <dbReference type="ARBA" id="ARBA00011073"/>
    </source>
</evidence>
<evidence type="ECO:0000259" key="4">
    <source>
        <dbReference type="Pfam" id="PF00082"/>
    </source>
</evidence>
<reference evidence="5" key="1">
    <citation type="journal article" date="2019" name="Sci. Rep.">
        <title>Draft genome of Tanacetum cinerariifolium, the natural source of mosquito coil.</title>
        <authorList>
            <person name="Yamashiro T."/>
            <person name="Shiraishi A."/>
            <person name="Satake H."/>
            <person name="Nakayama K."/>
        </authorList>
    </citation>
    <scope>NUCLEOTIDE SEQUENCE</scope>
</reference>
<evidence type="ECO:0000256" key="2">
    <source>
        <dbReference type="ARBA" id="ARBA00022729"/>
    </source>
</evidence>
<accession>A0A6L2ME99</accession>